<feature type="domain" description="Phospholipase D N-terminal" evidence="2">
    <location>
        <begin position="39"/>
        <end position="130"/>
    </location>
</feature>
<organism evidence="3 4">
    <name type="scientific">Methylobacterium cerastii</name>
    <dbReference type="NCBI Taxonomy" id="932741"/>
    <lineage>
        <taxon>Bacteria</taxon>
        <taxon>Pseudomonadati</taxon>
        <taxon>Pseudomonadota</taxon>
        <taxon>Alphaproteobacteria</taxon>
        <taxon>Hyphomicrobiales</taxon>
        <taxon>Methylobacteriaceae</taxon>
        <taxon>Methylobacterium</taxon>
    </lineage>
</organism>
<dbReference type="InterPro" id="IPR029052">
    <property type="entry name" value="Metallo-depent_PP-like"/>
</dbReference>
<dbReference type="InterPro" id="IPR032093">
    <property type="entry name" value="PhoD_N"/>
</dbReference>
<feature type="domain" description="PhoD-like phosphatase metallophosphatase" evidence="1">
    <location>
        <begin position="146"/>
        <end position="504"/>
    </location>
</feature>
<evidence type="ECO:0000313" key="3">
    <source>
        <dbReference type="EMBL" id="GJD42182.1"/>
    </source>
</evidence>
<proteinExistence type="predicted"/>
<protein>
    <submittedName>
        <fullName evidence="3">Alkaline phosphatase D</fullName>
    </submittedName>
</protein>
<dbReference type="Pfam" id="PF09423">
    <property type="entry name" value="PhoD"/>
    <property type="match status" value="1"/>
</dbReference>
<dbReference type="EMBL" id="BPQG01000001">
    <property type="protein sequence ID" value="GJD42182.1"/>
    <property type="molecule type" value="Genomic_DNA"/>
</dbReference>
<sequence length="523" mass="57674">MVSSRRQILFAGGAGLVGFASGIARPGLSRAADRPILTHGLQSGDVGTDSAIVWARADRPCRAIVEWSTTDSFAEIRGGTFADALPEADGTVKAALTGLPPGQDIVYRIRLEDLAAPTIRGPAQVGRFRTAPADRRSVSFCWSGDTAGQGWGIDEARGGMTIYKAMLANRPDFFLHSGDTIYADGPITAEVRLPDGTLWRNRVTEVVSKPAETLAEFRGRYQYNLTDANVLAMNAAVPILAQWDDHEVTNNWWPGEPLTRAEHLRKRYADPNVRALQVRASRAFHEYMPMRFEPAEPGRVYRKIAYGPLVDVFMLDMRSYRGPNGENRQTAYGPDAYFLGPVQLAWLKRALMESRATWKVIAADMPLGLVVTYDGDRNFGSEAVAQGDGPPLGRELEIADLLRFIKAANIRNTVWFTADVHYTAAHYYDPNKARFQEFEPFWEFVSGPLHAGTFGPNTLDDTFGPQLRFVKAPPEGQVNLSPAAGYQFFGHVAVDGRTEQMTVTLKDAADADLWHVTLDPVLA</sequence>
<evidence type="ECO:0000259" key="1">
    <source>
        <dbReference type="Pfam" id="PF09423"/>
    </source>
</evidence>
<keyword evidence="4" id="KW-1185">Reference proteome</keyword>
<comment type="caution">
    <text evidence="3">The sequence shown here is derived from an EMBL/GenBank/DDBJ whole genome shotgun (WGS) entry which is preliminary data.</text>
</comment>
<gene>
    <name evidence="3" type="primary">phoD</name>
    <name evidence="3" type="ORF">AFCDBAGC_0016</name>
</gene>
<dbReference type="PROSITE" id="PS51318">
    <property type="entry name" value="TAT"/>
    <property type="match status" value="1"/>
</dbReference>
<dbReference type="InterPro" id="IPR018946">
    <property type="entry name" value="PhoD-like_MPP"/>
</dbReference>
<reference evidence="3 4" key="1">
    <citation type="journal article" date="2021" name="Front. Microbiol.">
        <title>Comprehensive Comparative Genomics and Phenotyping of Methylobacterium Species.</title>
        <authorList>
            <person name="Alessa O."/>
            <person name="Ogura Y."/>
            <person name="Fujitani Y."/>
            <person name="Takami H."/>
            <person name="Hayashi T."/>
            <person name="Sahin N."/>
            <person name="Tani A."/>
        </authorList>
    </citation>
    <scope>NUCLEOTIDE SEQUENCE [LARGE SCALE GENOMIC DNA]</scope>
    <source>
        <strain evidence="3 4">DSM 23679</strain>
    </source>
</reference>
<dbReference type="PANTHER" id="PTHR43606">
    <property type="entry name" value="PHOSPHATASE, PUTATIVE (AFU_ORTHOLOGUE AFUA_6G08710)-RELATED"/>
    <property type="match status" value="1"/>
</dbReference>
<dbReference type="SUPFAM" id="SSF56300">
    <property type="entry name" value="Metallo-dependent phosphatases"/>
    <property type="match status" value="1"/>
</dbReference>
<evidence type="ECO:0000259" key="2">
    <source>
        <dbReference type="Pfam" id="PF16655"/>
    </source>
</evidence>
<dbReference type="RefSeq" id="WP_238269983.1">
    <property type="nucleotide sequence ID" value="NZ_BPQG01000001.1"/>
</dbReference>
<evidence type="ECO:0000313" key="4">
    <source>
        <dbReference type="Proteomes" id="UP001055117"/>
    </source>
</evidence>
<dbReference type="InterPro" id="IPR052900">
    <property type="entry name" value="Phospholipid_Metab_Enz"/>
</dbReference>
<accession>A0ABQ4QAR3</accession>
<dbReference type="InterPro" id="IPR006311">
    <property type="entry name" value="TAT_signal"/>
</dbReference>
<dbReference type="Pfam" id="PF16655">
    <property type="entry name" value="PhoD_N"/>
    <property type="match status" value="1"/>
</dbReference>
<dbReference type="Gene3D" id="3.60.21.70">
    <property type="entry name" value="PhoD-like phosphatase"/>
    <property type="match status" value="1"/>
</dbReference>
<dbReference type="InterPro" id="IPR038607">
    <property type="entry name" value="PhoD-like_sf"/>
</dbReference>
<dbReference type="Proteomes" id="UP001055117">
    <property type="component" value="Unassembled WGS sequence"/>
</dbReference>
<dbReference type="Gene3D" id="2.60.40.380">
    <property type="entry name" value="Purple acid phosphatase-like, N-terminal"/>
    <property type="match status" value="1"/>
</dbReference>
<name>A0ABQ4QAR3_9HYPH</name>
<dbReference type="PANTHER" id="PTHR43606:SF1">
    <property type="entry name" value="PHOD-LIKE PHOSPHATASE METALLOPHOSPHATASE DOMAIN-CONTAINING PROTEIN"/>
    <property type="match status" value="1"/>
</dbReference>